<feature type="transmembrane region" description="Helical" evidence="11">
    <location>
        <begin position="156"/>
        <end position="174"/>
    </location>
</feature>
<comment type="subcellular location">
    <subcellularLocation>
        <location evidence="1">Cell membrane</location>
        <topology evidence="1">Multi-pass membrane protein</topology>
    </subcellularLocation>
</comment>
<proteinExistence type="inferred from homology"/>
<feature type="transmembrane region" description="Helical" evidence="11">
    <location>
        <begin position="82"/>
        <end position="104"/>
    </location>
</feature>
<dbReference type="EMBL" id="CAWUFR010000489">
    <property type="protein sequence ID" value="CAK6978467.1"/>
    <property type="molecule type" value="Genomic_DNA"/>
</dbReference>
<organism evidence="13 14">
    <name type="scientific">Scomber scombrus</name>
    <name type="common">Atlantic mackerel</name>
    <name type="synonym">Scomber vernalis</name>
    <dbReference type="NCBI Taxonomy" id="13677"/>
    <lineage>
        <taxon>Eukaryota</taxon>
        <taxon>Metazoa</taxon>
        <taxon>Chordata</taxon>
        <taxon>Craniata</taxon>
        <taxon>Vertebrata</taxon>
        <taxon>Euteleostomi</taxon>
        <taxon>Actinopterygii</taxon>
        <taxon>Neopterygii</taxon>
        <taxon>Teleostei</taxon>
        <taxon>Neoteleostei</taxon>
        <taxon>Acanthomorphata</taxon>
        <taxon>Pelagiaria</taxon>
        <taxon>Scombriformes</taxon>
        <taxon>Scombridae</taxon>
        <taxon>Scomber</taxon>
    </lineage>
</organism>
<dbReference type="SMART" id="SM01381">
    <property type="entry name" value="7TM_GPCR_Srsx"/>
    <property type="match status" value="1"/>
</dbReference>
<evidence type="ECO:0000256" key="9">
    <source>
        <dbReference type="ARBA" id="ARBA00023224"/>
    </source>
</evidence>
<keyword evidence="3" id="KW-1003">Cell membrane</keyword>
<evidence type="ECO:0000256" key="3">
    <source>
        <dbReference type="ARBA" id="ARBA00022475"/>
    </source>
</evidence>
<evidence type="ECO:0000313" key="14">
    <source>
        <dbReference type="Proteomes" id="UP001314229"/>
    </source>
</evidence>
<feature type="non-terminal residue" evidence="13">
    <location>
        <position position="972"/>
    </location>
</feature>
<evidence type="ECO:0000256" key="5">
    <source>
        <dbReference type="ARBA" id="ARBA00022989"/>
    </source>
</evidence>
<feature type="region of interest" description="Disordered" evidence="10">
    <location>
        <begin position="396"/>
        <end position="426"/>
    </location>
</feature>
<dbReference type="Gene3D" id="1.20.1070.10">
    <property type="entry name" value="Rhodopsin 7-helix transmembrane proteins"/>
    <property type="match status" value="1"/>
</dbReference>
<feature type="domain" description="G-protein coupled receptors family 1 profile" evidence="12">
    <location>
        <begin position="95"/>
        <end position="352"/>
    </location>
</feature>
<evidence type="ECO:0000256" key="1">
    <source>
        <dbReference type="ARBA" id="ARBA00004651"/>
    </source>
</evidence>
<evidence type="ECO:0000313" key="13">
    <source>
        <dbReference type="EMBL" id="CAK6978467.1"/>
    </source>
</evidence>
<feature type="compositionally biased region" description="Polar residues" evidence="10">
    <location>
        <begin position="958"/>
        <end position="972"/>
    </location>
</feature>
<feature type="transmembrane region" description="Helical" evidence="11">
    <location>
        <begin position="195"/>
        <end position="214"/>
    </location>
</feature>
<keyword evidence="9" id="KW-0807">Transducer</keyword>
<sequence>MGSCYRAAETTAGRRLNDTSLLGEKLFTYTGHLLNVSGQVDNRTSGFFLLDFDEGMLEDWRSLASKKRRGGESQDGSIKALLVAYSLIIVISLFGNTLVCHVVVKNKRTQSATSLFIMNLAVADIFITVLNTPFTLVRFVNSTWVFGRTMCHVSRFVQYCSLHVSTLTLTAIALDRRQVILYPLRPRMTPAQGGVWVAVIWIMASCFSLPHAIYQKLLTLTYSEEKERSLCVPDFPEPSDVYWQYTDLLTFILLYMLPLLIITVSYTTVARRLWRNNAIGDTTTAQHATQRRKRRRTLAMLLLVVGVFAVCWFPLNCYVVLLSSQAIHSSNALYFCFHWLAMSSTCYNPFIYCCLNPTFRQELRLLLDMCRRRRRTVVGLEPVLLPAAAPCHRTAWPDNHESSRPKHALSHSGHASSQHASSSQSHNLKDTHVLFTARQVLSGRTDILSVEPIVAASGGDTAQSDTVVDSNDVPELLPEEEDEQKIYNIQNNKDITGEDAQPKVLIQDCEDAQDVRVVHNDDINKEEDVQKDDSDSWSDNEDYVTHDKEQFFIHSLPAPPSSFVIPRTAWTKLRKTQYKDHFKGLQWKNIISAGDSETTRKAHVSFRGNNVVHSKTELQKRPVREDNQKKIHQQLKNTLPRALYLESLNKLEESVVESGCRDEAPSPGVLKSISSKQQMKERRHKNETLSLLKMVQEKTDEPDEVLQKVLLHPKGVLLWSKRNRSCKTIWAKKHQSSHDCMRWLHGPHAGHINGLLPNQPQCLAPELFQHINWERHSSRLQPSYPPLLSESHNEECKNFVQKACAQELQDVFGLLTSARSIGELDEILLSCTVIFSSPCSSGNVEKHFNKIQTMLTTIGDSADDDSSIVAEDLEDTLGQTPFRQHFMDVIKSTPLDKEGDANVYYSDTFILSLTVYLLPQPALWTSMILGDLVRHGEGLPYQQFSKKEFEISQKKQGENFTQDNKTQGVMEK</sequence>
<evidence type="ECO:0000256" key="8">
    <source>
        <dbReference type="ARBA" id="ARBA00023170"/>
    </source>
</evidence>
<keyword evidence="14" id="KW-1185">Reference proteome</keyword>
<dbReference type="GO" id="GO:0004983">
    <property type="term" value="F:neuropeptide Y receptor activity"/>
    <property type="evidence" value="ECO:0007669"/>
    <property type="project" value="InterPro"/>
</dbReference>
<evidence type="ECO:0000256" key="10">
    <source>
        <dbReference type="SAM" id="MobiDB-lite"/>
    </source>
</evidence>
<feature type="compositionally biased region" description="Low complexity" evidence="10">
    <location>
        <begin position="410"/>
        <end position="426"/>
    </location>
</feature>
<comment type="similarity">
    <text evidence="2">Belongs to the G-protein coupled receptor 1 family.</text>
</comment>
<evidence type="ECO:0000256" key="2">
    <source>
        <dbReference type="ARBA" id="ARBA00010663"/>
    </source>
</evidence>
<feature type="region of interest" description="Disordered" evidence="10">
    <location>
        <begin position="952"/>
        <end position="972"/>
    </location>
</feature>
<keyword evidence="7 11" id="KW-0472">Membrane</keyword>
<dbReference type="CDD" id="cd15389">
    <property type="entry name" value="7tmA_GPR83"/>
    <property type="match status" value="1"/>
</dbReference>
<evidence type="ECO:0000259" key="12">
    <source>
        <dbReference type="PROSITE" id="PS50262"/>
    </source>
</evidence>
<dbReference type="GO" id="GO:0005886">
    <property type="term" value="C:plasma membrane"/>
    <property type="evidence" value="ECO:0007669"/>
    <property type="project" value="UniProtKB-SubCell"/>
</dbReference>
<evidence type="ECO:0000256" key="11">
    <source>
        <dbReference type="SAM" id="Phobius"/>
    </source>
</evidence>
<dbReference type="Proteomes" id="UP001314229">
    <property type="component" value="Unassembled WGS sequence"/>
</dbReference>
<dbReference type="PANTHER" id="PTHR24238">
    <property type="entry name" value="G-PROTEIN COUPLED RECEPTOR"/>
    <property type="match status" value="1"/>
</dbReference>
<evidence type="ECO:0000256" key="7">
    <source>
        <dbReference type="ARBA" id="ARBA00023136"/>
    </source>
</evidence>
<dbReference type="PRINTS" id="PR00237">
    <property type="entry name" value="GPCRRHODOPSN"/>
</dbReference>
<feature type="transmembrane region" description="Helical" evidence="11">
    <location>
        <begin position="116"/>
        <end position="136"/>
    </location>
</feature>
<gene>
    <name evidence="13" type="ORF">FSCOSCO3_A021490</name>
</gene>
<comment type="caution">
    <text evidence="13">The sequence shown here is derived from an EMBL/GenBank/DDBJ whole genome shotgun (WGS) entry which is preliminary data.</text>
</comment>
<dbReference type="AlphaFoldDB" id="A0AAV1Q694"/>
<dbReference type="InterPro" id="IPR000276">
    <property type="entry name" value="GPCR_Rhodpsn"/>
</dbReference>
<keyword evidence="6" id="KW-0297">G-protein coupled receptor</keyword>
<evidence type="ECO:0000256" key="4">
    <source>
        <dbReference type="ARBA" id="ARBA00022692"/>
    </source>
</evidence>
<dbReference type="InterPro" id="IPR017452">
    <property type="entry name" value="GPCR_Rhodpsn_7TM"/>
</dbReference>
<dbReference type="PRINTS" id="PR01012">
    <property type="entry name" value="NRPEPTIDEYR"/>
</dbReference>
<dbReference type="InterPro" id="IPR000611">
    <property type="entry name" value="NPY_rcpt"/>
</dbReference>
<dbReference type="PROSITE" id="PS50262">
    <property type="entry name" value="G_PROTEIN_RECEP_F1_2"/>
    <property type="match status" value="1"/>
</dbReference>
<keyword evidence="5 11" id="KW-1133">Transmembrane helix</keyword>
<accession>A0AAV1Q694</accession>
<protein>
    <submittedName>
        <fullName evidence="13">G-protein coupled receptor 83</fullName>
    </submittedName>
</protein>
<reference evidence="13 14" key="1">
    <citation type="submission" date="2024-01" db="EMBL/GenBank/DDBJ databases">
        <authorList>
            <person name="Alioto T."/>
            <person name="Alioto T."/>
            <person name="Gomez Garrido J."/>
        </authorList>
    </citation>
    <scope>NUCLEOTIDE SEQUENCE [LARGE SCALE GENOMIC DNA]</scope>
</reference>
<feature type="transmembrane region" description="Helical" evidence="11">
    <location>
        <begin position="248"/>
        <end position="269"/>
    </location>
</feature>
<name>A0AAV1Q694_SCOSC</name>
<evidence type="ECO:0000256" key="6">
    <source>
        <dbReference type="ARBA" id="ARBA00023040"/>
    </source>
</evidence>
<dbReference type="SUPFAM" id="SSF81321">
    <property type="entry name" value="Family A G protein-coupled receptor-like"/>
    <property type="match status" value="1"/>
</dbReference>
<keyword evidence="8 13" id="KW-0675">Receptor</keyword>
<dbReference type="Pfam" id="PF00001">
    <property type="entry name" value="7tm_1"/>
    <property type="match status" value="1"/>
</dbReference>
<keyword evidence="4 11" id="KW-0812">Transmembrane</keyword>
<dbReference type="PANTHER" id="PTHR24238:SF57">
    <property type="entry name" value="G-PROTEIN COUPLED RECEPTOR 83"/>
    <property type="match status" value="1"/>
</dbReference>
<feature type="transmembrane region" description="Helical" evidence="11">
    <location>
        <begin position="298"/>
        <end position="321"/>
    </location>
</feature>